<comment type="catalytic activity">
    <reaction evidence="1">
        <text>ATP + protein L-histidine = ADP + protein N-phospho-L-histidine.</text>
        <dbReference type="EC" id="2.7.13.3"/>
    </reaction>
</comment>
<dbReference type="EC" id="2.7.13.3" evidence="2"/>
<accession>A0A1H6F2V7</accession>
<organism evidence="9 11">
    <name type="scientific">Candidatus Venteria ishoeyi</name>
    <dbReference type="NCBI Taxonomy" id="1899563"/>
    <lineage>
        <taxon>Bacteria</taxon>
        <taxon>Pseudomonadati</taxon>
        <taxon>Pseudomonadota</taxon>
        <taxon>Gammaproteobacteria</taxon>
        <taxon>Thiotrichales</taxon>
        <taxon>Thiotrichaceae</taxon>
        <taxon>Venteria</taxon>
    </lineage>
</organism>
<dbReference type="SMART" id="SM00388">
    <property type="entry name" value="HisKA"/>
    <property type="match status" value="1"/>
</dbReference>
<evidence type="ECO:0000313" key="11">
    <source>
        <dbReference type="Proteomes" id="UP000236724"/>
    </source>
</evidence>
<gene>
    <name evidence="9" type="primary">luxQ_4</name>
    <name evidence="10" type="synonym">luxQ_17</name>
    <name evidence="9" type="ORF">MBHS_00344</name>
    <name evidence="10" type="ORF">MBHS_03075</name>
</gene>
<feature type="domain" description="Histidine kinase" evidence="8">
    <location>
        <begin position="271"/>
        <end position="493"/>
    </location>
</feature>
<keyword evidence="4 9" id="KW-0808">Transferase</keyword>
<name>A0A1H6F2V7_9GAMM</name>
<dbReference type="FunFam" id="1.10.287.130:FF:000001">
    <property type="entry name" value="Two-component sensor histidine kinase"/>
    <property type="match status" value="1"/>
</dbReference>
<dbReference type="PANTHER" id="PTHR43711">
    <property type="entry name" value="TWO-COMPONENT HISTIDINE KINASE"/>
    <property type="match status" value="1"/>
</dbReference>
<keyword evidence="7" id="KW-0472">Membrane</keyword>
<dbReference type="InterPro" id="IPR003594">
    <property type="entry name" value="HATPase_dom"/>
</dbReference>
<keyword evidence="3" id="KW-0597">Phosphoprotein</keyword>
<evidence type="ECO:0000256" key="5">
    <source>
        <dbReference type="ARBA" id="ARBA00022777"/>
    </source>
</evidence>
<evidence type="ECO:0000313" key="9">
    <source>
        <dbReference type="EMBL" id="SEH04498.1"/>
    </source>
</evidence>
<evidence type="ECO:0000256" key="6">
    <source>
        <dbReference type="ARBA" id="ARBA00023012"/>
    </source>
</evidence>
<protein>
    <recommendedName>
        <fullName evidence="2">histidine kinase</fullName>
        <ecNumber evidence="2">2.7.13.3</ecNumber>
    </recommendedName>
</protein>
<dbReference type="InterPro" id="IPR050736">
    <property type="entry name" value="Sensor_HK_Regulatory"/>
</dbReference>
<keyword evidence="11" id="KW-1185">Reference proteome</keyword>
<dbReference type="InterPro" id="IPR005467">
    <property type="entry name" value="His_kinase_dom"/>
</dbReference>
<dbReference type="Pfam" id="PF02518">
    <property type="entry name" value="HATPase_c"/>
    <property type="match status" value="1"/>
</dbReference>
<dbReference type="EMBL" id="FMSV02000056">
    <property type="protein sequence ID" value="SEH04498.1"/>
    <property type="molecule type" value="Genomic_DNA"/>
</dbReference>
<dbReference type="AlphaFoldDB" id="A0A1H6F2V7"/>
<sequence>MKVSQYIPFNKRLSTHLAAWVLVITISLGLVFSALQVYLDYFNVRAEFDNTINQVLKTMEKPAAQAAYTMDAVLAYDVVMGLFKYEAIRKVALLDEIDNALAEEEKEALTSKINWFSSLFFERQRIYTVQLYANTYTENEEVFGSLKVTVDLHLLASGFLDRATIVLLSTMAWNLILGALIFLLFQYLVNRPLNKVTSTLATIDPAHPHLTLNCPEHHQEDELGQLINTTNTLLNAIDTRVNEREVLLQRMEMARQAAEVANIAKSQFIAKMSHELRTPLNAIIGYSEMLQDEIDEMTEQEMIEDLTRIHGAGTHLLNMVNDILDISKIESGRMELNIEKVPVCDLIEEIFTIVEPRAEKNKNTLQFECPKTLDDFYTDATKLQQSLLNLLDNACKYTEAGNISFLTKKIIRDDRTWLIFQITDTGVGMSREQRDQVFVAFSQADDSSTRAYDGIGLGLSITKNLLDMLGGDISLETESGKGSTFIVHIPSLEPTE</sequence>
<feature type="transmembrane region" description="Helical" evidence="7">
    <location>
        <begin position="17"/>
        <end position="39"/>
    </location>
</feature>
<keyword evidence="7" id="KW-1133">Transmembrane helix</keyword>
<dbReference type="Gene3D" id="3.30.565.10">
    <property type="entry name" value="Histidine kinase-like ATPase, C-terminal domain"/>
    <property type="match status" value="1"/>
</dbReference>
<evidence type="ECO:0000256" key="2">
    <source>
        <dbReference type="ARBA" id="ARBA00012438"/>
    </source>
</evidence>
<dbReference type="SUPFAM" id="SSF47384">
    <property type="entry name" value="Homodimeric domain of signal transducing histidine kinase"/>
    <property type="match status" value="1"/>
</dbReference>
<evidence type="ECO:0000259" key="8">
    <source>
        <dbReference type="PROSITE" id="PS50109"/>
    </source>
</evidence>
<dbReference type="PRINTS" id="PR00344">
    <property type="entry name" value="BCTRLSENSOR"/>
</dbReference>
<evidence type="ECO:0000256" key="1">
    <source>
        <dbReference type="ARBA" id="ARBA00000085"/>
    </source>
</evidence>
<reference evidence="9 11" key="1">
    <citation type="submission" date="2016-10" db="EMBL/GenBank/DDBJ databases">
        <authorList>
            <person name="de Groot N.N."/>
        </authorList>
    </citation>
    <scope>NUCLEOTIDE SEQUENCE [LARGE SCALE GENOMIC DNA]</scope>
    <source>
        <strain evidence="9">MBHS1</strain>
    </source>
</reference>
<dbReference type="PANTHER" id="PTHR43711:SF26">
    <property type="entry name" value="SENSOR HISTIDINE KINASE RCSC"/>
    <property type="match status" value="1"/>
</dbReference>
<keyword evidence="6" id="KW-0902">Two-component regulatory system</keyword>
<dbReference type="SUPFAM" id="SSF55874">
    <property type="entry name" value="ATPase domain of HSP90 chaperone/DNA topoisomerase II/histidine kinase"/>
    <property type="match status" value="1"/>
</dbReference>
<dbReference type="FunFam" id="3.30.565.10:FF:000010">
    <property type="entry name" value="Sensor histidine kinase RcsC"/>
    <property type="match status" value="1"/>
</dbReference>
<proteinExistence type="predicted"/>
<evidence type="ECO:0000313" key="10">
    <source>
        <dbReference type="EMBL" id="SEH07201.1"/>
    </source>
</evidence>
<feature type="transmembrane region" description="Helical" evidence="7">
    <location>
        <begin position="165"/>
        <end position="189"/>
    </location>
</feature>
<dbReference type="CDD" id="cd00082">
    <property type="entry name" value="HisKA"/>
    <property type="match status" value="1"/>
</dbReference>
<dbReference type="InterPro" id="IPR036097">
    <property type="entry name" value="HisK_dim/P_sf"/>
</dbReference>
<dbReference type="GO" id="GO:0000155">
    <property type="term" value="F:phosphorelay sensor kinase activity"/>
    <property type="evidence" value="ECO:0007669"/>
    <property type="project" value="InterPro"/>
</dbReference>
<evidence type="ECO:0000256" key="4">
    <source>
        <dbReference type="ARBA" id="ARBA00022679"/>
    </source>
</evidence>
<dbReference type="InterPro" id="IPR003661">
    <property type="entry name" value="HisK_dim/P_dom"/>
</dbReference>
<dbReference type="InterPro" id="IPR004358">
    <property type="entry name" value="Sig_transdc_His_kin-like_C"/>
</dbReference>
<dbReference type="SMART" id="SM00387">
    <property type="entry name" value="HATPase_c"/>
    <property type="match status" value="1"/>
</dbReference>
<dbReference type="Proteomes" id="UP000236724">
    <property type="component" value="Unassembled WGS sequence"/>
</dbReference>
<dbReference type="CDD" id="cd16922">
    <property type="entry name" value="HATPase_EvgS-ArcB-TorS-like"/>
    <property type="match status" value="1"/>
</dbReference>
<evidence type="ECO:0000256" key="7">
    <source>
        <dbReference type="SAM" id="Phobius"/>
    </source>
</evidence>
<evidence type="ECO:0000256" key="3">
    <source>
        <dbReference type="ARBA" id="ARBA00022553"/>
    </source>
</evidence>
<keyword evidence="5 9" id="KW-0418">Kinase</keyword>
<keyword evidence="7" id="KW-0812">Transmembrane</keyword>
<dbReference type="InterPro" id="IPR036890">
    <property type="entry name" value="HATPase_C_sf"/>
</dbReference>
<dbReference type="Gene3D" id="1.10.287.130">
    <property type="match status" value="1"/>
</dbReference>
<dbReference type="Gene3D" id="6.10.340.10">
    <property type="match status" value="1"/>
</dbReference>
<dbReference type="Pfam" id="PF00512">
    <property type="entry name" value="HisKA"/>
    <property type="match status" value="1"/>
</dbReference>
<dbReference type="EMBL" id="FMSV02000526">
    <property type="protein sequence ID" value="SEH07201.1"/>
    <property type="molecule type" value="Genomic_DNA"/>
</dbReference>
<dbReference type="PROSITE" id="PS50109">
    <property type="entry name" value="HIS_KIN"/>
    <property type="match status" value="1"/>
</dbReference>